<dbReference type="Gene3D" id="2.60.40.1120">
    <property type="entry name" value="Carboxypeptidase-like, regulatory domain"/>
    <property type="match status" value="1"/>
</dbReference>
<dbReference type="InterPro" id="IPR011662">
    <property type="entry name" value="Secretin/TonB_short_N"/>
</dbReference>
<keyword evidence="5 7" id="KW-0472">Membrane</keyword>
<dbReference type="RefSeq" id="WP_184280247.1">
    <property type="nucleotide sequence ID" value="NZ_JACHLJ010000005.1"/>
</dbReference>
<dbReference type="SUPFAM" id="SSF56935">
    <property type="entry name" value="Porins"/>
    <property type="match status" value="1"/>
</dbReference>
<feature type="domain" description="Secretin/TonB short N-terminal" evidence="9">
    <location>
        <begin position="49"/>
        <end position="100"/>
    </location>
</feature>
<dbReference type="Proteomes" id="UP000556201">
    <property type="component" value="Unassembled WGS sequence"/>
</dbReference>
<dbReference type="InterPro" id="IPR036942">
    <property type="entry name" value="Beta-barrel_TonB_sf"/>
</dbReference>
<dbReference type="InterPro" id="IPR012910">
    <property type="entry name" value="Plug_dom"/>
</dbReference>
<evidence type="ECO:0000256" key="8">
    <source>
        <dbReference type="SAM" id="SignalP"/>
    </source>
</evidence>
<keyword evidence="4" id="KW-0408">Iron</keyword>
<keyword evidence="3" id="KW-0406">Ion transport</keyword>
<evidence type="ECO:0000256" key="2">
    <source>
        <dbReference type="ARBA" id="ARBA00022448"/>
    </source>
</evidence>
<dbReference type="Pfam" id="PF00593">
    <property type="entry name" value="TonB_dep_Rec_b-barrel"/>
    <property type="match status" value="1"/>
</dbReference>
<comment type="caution">
    <text evidence="10">The sequence shown here is derived from an EMBL/GenBank/DDBJ whole genome shotgun (WGS) entry which is preliminary data.</text>
</comment>
<comment type="similarity">
    <text evidence="7">Belongs to the TonB-dependent receptor family.</text>
</comment>
<dbReference type="InterPro" id="IPR037066">
    <property type="entry name" value="Plug_dom_sf"/>
</dbReference>
<keyword evidence="8" id="KW-0732">Signal</keyword>
<dbReference type="InterPro" id="IPR013784">
    <property type="entry name" value="Carb-bd-like_fold"/>
</dbReference>
<dbReference type="SUPFAM" id="SSF49452">
    <property type="entry name" value="Starch-binding domain-like"/>
    <property type="match status" value="1"/>
</dbReference>
<proteinExistence type="inferred from homology"/>
<evidence type="ECO:0000313" key="11">
    <source>
        <dbReference type="Proteomes" id="UP000556201"/>
    </source>
</evidence>
<organism evidence="10 11">
    <name type="scientific">Brevundimonas vesicularis</name>
    <name type="common">Pseudomonas vesicularis</name>
    <dbReference type="NCBI Taxonomy" id="41276"/>
    <lineage>
        <taxon>Bacteria</taxon>
        <taxon>Pseudomonadati</taxon>
        <taxon>Pseudomonadota</taxon>
        <taxon>Alphaproteobacteria</taxon>
        <taxon>Caulobacterales</taxon>
        <taxon>Caulobacteraceae</taxon>
        <taxon>Brevundimonas</taxon>
    </lineage>
</organism>
<evidence type="ECO:0000256" key="6">
    <source>
        <dbReference type="ARBA" id="ARBA00023237"/>
    </source>
</evidence>
<evidence type="ECO:0000259" key="9">
    <source>
        <dbReference type="SMART" id="SM00965"/>
    </source>
</evidence>
<feature type="chain" id="PRO_5030921532" evidence="8">
    <location>
        <begin position="25"/>
        <end position="1116"/>
    </location>
</feature>
<evidence type="ECO:0000256" key="7">
    <source>
        <dbReference type="RuleBase" id="RU003357"/>
    </source>
</evidence>
<sequence length="1116" mass="121154">MSHKALLACGSAVFVVCAFEQAQAQTRDFSIPAQPAVTAIPEFARQARIQVVASARDLEGVRTPAIIGELNVRDAMQRLIAGSPLRIAADTGSLITLRSVRASAVGVVTGTVSDPSTRDYLRNAVVKIDGRQVAISGERGEYRVVGVPAGDVELTIEYTGYVPARTVVRVPAGGMARSDVELRSSLSAASDLSATEVAEVVVVGAREGDARAIMEQRASMNIVNTLSADSFGEIGDGNPAEFLKYMPGVDFDVVADDVPRNISLRGLPSRYTGITVNGRSLAGGADANTSTTSPTSRQYSFEQLALTGIDTISVSKTTSADMDANAPAGTIDIRTRKAFDRRGRSVTVQLGASTHTGLWDDYQTGWQEGGYGDRKFLPMAQITYADVFLGGRLGVTAGLSDSTTLIEHVQTTAGRNYIPTAVSPQPYAVTSIGSAFYDREYNRKSATFGLDFKAADNLILSLISTYNRGDIEPSTFTPTFTTLARTRGVVGGGDPALDFTTNAAATSTTLSLANTFTYKVGETTSVIPSFEWSGARFRVDGYAAYSDSSSRYDSAARGQVSTLLNAVEARGNFSAARSNLLDQDWKIQQVSGTDWADPASFTLSTVNGSNRPQIRTTSGSSIQAEMLGGGLNLEFDTTFGRLPVTWKTGVKLARNTYDYANNSEALQWIYGGPLTNTEFLRAVQSSNQASFANSGIRVRTLSGNGLYMPSLTKIYDMMQANPGQWTNAVTASNWYNANIVNTREYQEDIGAAYLMATAELTDRLTLRAGLRAEETTGRSADFDPLSAQEVISAGYAVNAATGRATTITGLEYQYLTRPKVEREGRYTDVFPSASVRYRFDSNIDFIVGYSRTIQRPDVSLLAGVWSTALTEEGVVVTAPNPELKPEYSDNVSVRLVKYFEPVGLIGVNYYRNRIKNGIISRSFTAQEFGYEGTEYADATFESYTNRSDQEIGINGYELEFNHAMDYLPGALRGLSVRGSWLYSDPDVVQERVSTQVRQFGLSWRQGPARLNLNSVWSNEKDRGQTGNIATPQGVITQSQPFIPYLEVNISGSYTLIKKTRGNFMGLEAYFSANNIFGNHRGTWYDNSEIWPGSKGHHSQIDIYSGQKATVGFRARF</sequence>
<dbReference type="PANTHER" id="PTHR40980:SF4">
    <property type="entry name" value="TONB-DEPENDENT RECEPTOR-LIKE BETA-BARREL DOMAIN-CONTAINING PROTEIN"/>
    <property type="match status" value="1"/>
</dbReference>
<accession>A0A7W9L747</accession>
<keyword evidence="6" id="KW-0998">Cell outer membrane</keyword>
<dbReference type="EMBL" id="JACHLJ010000005">
    <property type="protein sequence ID" value="MBB5773096.1"/>
    <property type="molecule type" value="Genomic_DNA"/>
</dbReference>
<reference evidence="10 11" key="1">
    <citation type="submission" date="2020-08" db="EMBL/GenBank/DDBJ databases">
        <title>Functional genomics of gut bacteria from endangered species of beetles.</title>
        <authorList>
            <person name="Carlos-Shanley C."/>
        </authorList>
    </citation>
    <scope>NUCLEOTIDE SEQUENCE [LARGE SCALE GENOMIC DNA]</scope>
    <source>
        <strain evidence="10 11">S00192</strain>
    </source>
</reference>
<keyword evidence="7" id="KW-0798">TonB box</keyword>
<keyword evidence="2" id="KW-0813">Transport</keyword>
<dbReference type="Gene3D" id="3.55.50.30">
    <property type="match status" value="1"/>
</dbReference>
<dbReference type="Gene3D" id="2.170.130.10">
    <property type="entry name" value="TonB-dependent receptor, plug domain"/>
    <property type="match status" value="1"/>
</dbReference>
<name>A0A7W9L747_BREVE</name>
<dbReference type="PANTHER" id="PTHR40980">
    <property type="entry name" value="PLUG DOMAIN-CONTAINING PROTEIN"/>
    <property type="match status" value="1"/>
</dbReference>
<dbReference type="Gene3D" id="2.40.170.20">
    <property type="entry name" value="TonB-dependent receptor, beta-barrel domain"/>
    <property type="match status" value="1"/>
</dbReference>
<dbReference type="AlphaFoldDB" id="A0A7W9L747"/>
<evidence type="ECO:0000256" key="4">
    <source>
        <dbReference type="ARBA" id="ARBA00023004"/>
    </source>
</evidence>
<dbReference type="GO" id="GO:0009279">
    <property type="term" value="C:cell outer membrane"/>
    <property type="evidence" value="ECO:0007669"/>
    <property type="project" value="UniProtKB-SubCell"/>
</dbReference>
<evidence type="ECO:0000256" key="5">
    <source>
        <dbReference type="ARBA" id="ARBA00023136"/>
    </source>
</evidence>
<dbReference type="SMART" id="SM00965">
    <property type="entry name" value="STN"/>
    <property type="match status" value="1"/>
</dbReference>
<gene>
    <name evidence="10" type="ORF">HNP47_003118</name>
</gene>
<evidence type="ECO:0000313" key="10">
    <source>
        <dbReference type="EMBL" id="MBB5773096.1"/>
    </source>
</evidence>
<comment type="subcellular location">
    <subcellularLocation>
        <location evidence="1 7">Cell outer membrane</location>
    </subcellularLocation>
</comment>
<keyword evidence="3" id="KW-0410">Iron transport</keyword>
<dbReference type="Pfam" id="PF13620">
    <property type="entry name" value="CarboxypepD_reg"/>
    <property type="match status" value="1"/>
</dbReference>
<dbReference type="GO" id="GO:0006826">
    <property type="term" value="P:iron ion transport"/>
    <property type="evidence" value="ECO:0007669"/>
    <property type="project" value="UniProtKB-KW"/>
</dbReference>
<dbReference type="GO" id="GO:0030246">
    <property type="term" value="F:carbohydrate binding"/>
    <property type="evidence" value="ECO:0007669"/>
    <property type="project" value="InterPro"/>
</dbReference>
<dbReference type="InterPro" id="IPR000531">
    <property type="entry name" value="Beta-barrel_TonB"/>
</dbReference>
<evidence type="ECO:0000256" key="3">
    <source>
        <dbReference type="ARBA" id="ARBA00022496"/>
    </source>
</evidence>
<keyword evidence="10" id="KW-0675">Receptor</keyword>
<protein>
    <submittedName>
        <fullName evidence="10">TonB-dependent receptor</fullName>
    </submittedName>
</protein>
<dbReference type="Pfam" id="PF07715">
    <property type="entry name" value="Plug"/>
    <property type="match status" value="1"/>
</dbReference>
<feature type="signal peptide" evidence="8">
    <location>
        <begin position="1"/>
        <end position="24"/>
    </location>
</feature>
<evidence type="ECO:0000256" key="1">
    <source>
        <dbReference type="ARBA" id="ARBA00004442"/>
    </source>
</evidence>